<dbReference type="InterPro" id="IPR010656">
    <property type="entry name" value="DctM"/>
</dbReference>
<feature type="transmembrane region" description="Helical" evidence="2">
    <location>
        <begin position="23"/>
        <end position="43"/>
    </location>
</feature>
<keyword evidence="1" id="KW-1003">Cell membrane</keyword>
<dbReference type="PATRIC" id="fig|1401685.3.peg.864"/>
<feature type="transmembrane region" description="Helical" evidence="2">
    <location>
        <begin position="95"/>
        <end position="115"/>
    </location>
</feature>
<keyword evidence="1" id="KW-0997">Cell inner membrane</keyword>
<comment type="caution">
    <text evidence="4">The sequence shown here is derived from an EMBL/GenBank/DDBJ whole genome shotgun (WGS) entry which is preliminary data.</text>
</comment>
<name>W2UZH0_9RICK</name>
<keyword evidence="2" id="KW-1133">Transmembrane helix</keyword>
<comment type="subcellular location">
    <subcellularLocation>
        <location evidence="1">Cell inner membrane</location>
        <topology evidence="1">Multi-pass membrane protein</topology>
    </subcellularLocation>
</comment>
<evidence type="ECO:0000313" key="5">
    <source>
        <dbReference type="Proteomes" id="UP000018951"/>
    </source>
</evidence>
<feature type="transmembrane region" description="Helical" evidence="2">
    <location>
        <begin position="358"/>
        <end position="383"/>
    </location>
</feature>
<feature type="transmembrane region" description="Helical" evidence="2">
    <location>
        <begin position="443"/>
        <end position="466"/>
    </location>
</feature>
<feature type="transmembrane region" description="Helical" evidence="2">
    <location>
        <begin position="623"/>
        <end position="640"/>
    </location>
</feature>
<dbReference type="InterPro" id="IPR011853">
    <property type="entry name" value="TRAP_DctM-Dct_fused"/>
</dbReference>
<feature type="transmembrane region" description="Helical" evidence="2">
    <location>
        <begin position="192"/>
        <end position="211"/>
    </location>
</feature>
<dbReference type="AlphaFoldDB" id="W2UZH0"/>
<organism evidence="4 5">
    <name type="scientific">Candidatus Xenolissoclinum pacificiensis L6</name>
    <dbReference type="NCBI Taxonomy" id="1401685"/>
    <lineage>
        <taxon>Bacteria</taxon>
        <taxon>Pseudomonadati</taxon>
        <taxon>Pseudomonadota</taxon>
        <taxon>Alphaproteobacteria</taxon>
        <taxon>Rickettsiales</taxon>
        <taxon>Anaplasmataceae</taxon>
        <taxon>Candidatus Xenolissoclinum</taxon>
    </lineage>
</organism>
<proteinExistence type="predicted"/>
<feature type="transmembrane region" description="Helical" evidence="2">
    <location>
        <begin position="521"/>
        <end position="543"/>
    </location>
</feature>
<feature type="transmembrane region" description="Helical" evidence="2">
    <location>
        <begin position="563"/>
        <end position="586"/>
    </location>
</feature>
<dbReference type="Pfam" id="PF11874">
    <property type="entry name" value="DUF3394"/>
    <property type="match status" value="1"/>
</dbReference>
<dbReference type="PANTHER" id="PTHR43849">
    <property type="entry name" value="BLL3936 PROTEIN"/>
    <property type="match status" value="1"/>
</dbReference>
<reference evidence="4 5" key="1">
    <citation type="journal article" date="2013" name="PLoS ONE">
        <title>Bacterial endosymbiosis in a chordate host: long-term co-evolution and conservation of secondary metabolism.</title>
        <authorList>
            <person name="Kwan J.C."/>
            <person name="Schmidt E.W."/>
        </authorList>
    </citation>
    <scope>NUCLEOTIDE SEQUENCE [LARGE SCALE GENOMIC DNA]</scope>
    <source>
        <strain evidence="5">L6</strain>
    </source>
</reference>
<evidence type="ECO:0000256" key="2">
    <source>
        <dbReference type="SAM" id="Phobius"/>
    </source>
</evidence>
<evidence type="ECO:0000259" key="3">
    <source>
        <dbReference type="Pfam" id="PF06808"/>
    </source>
</evidence>
<feature type="domain" description="TRAP C4-dicarboxylate transport system permease DctM subunit" evidence="3">
    <location>
        <begin position="134"/>
        <end position="674"/>
    </location>
</feature>
<keyword evidence="2" id="KW-0812">Transmembrane</keyword>
<evidence type="ECO:0000256" key="1">
    <source>
        <dbReference type="RuleBase" id="RU369079"/>
    </source>
</evidence>
<feature type="transmembrane region" description="Helical" evidence="2">
    <location>
        <begin position="63"/>
        <end position="83"/>
    </location>
</feature>
<dbReference type="PANTHER" id="PTHR43849:SF2">
    <property type="entry name" value="BLL3936 PROTEIN"/>
    <property type="match status" value="1"/>
</dbReference>
<dbReference type="EMBL" id="AXCJ01000008">
    <property type="protein sequence ID" value="ETO91235.1"/>
    <property type="molecule type" value="Genomic_DNA"/>
</dbReference>
<dbReference type="Pfam" id="PF06808">
    <property type="entry name" value="DctM"/>
    <property type="match status" value="1"/>
</dbReference>
<feature type="transmembrane region" description="Helical" evidence="2">
    <location>
        <begin position="146"/>
        <end position="164"/>
    </location>
</feature>
<feature type="transmembrane region" description="Helical" evidence="2">
    <location>
        <begin position="472"/>
        <end position="500"/>
    </location>
</feature>
<gene>
    <name evidence="4" type="ORF">P857_728</name>
</gene>
<evidence type="ECO:0000313" key="4">
    <source>
        <dbReference type="EMBL" id="ETO91235.1"/>
    </source>
</evidence>
<keyword evidence="1" id="KW-0813">Transport</keyword>
<feature type="transmembrane region" description="Helical" evidence="2">
    <location>
        <begin position="680"/>
        <end position="701"/>
    </location>
</feature>
<comment type="function">
    <text evidence="1">Part of the tripartite ATP-independent periplasmic (TRAP) transport system.</text>
</comment>
<feature type="transmembrane region" description="Helical" evidence="2">
    <location>
        <begin position="319"/>
        <end position="337"/>
    </location>
</feature>
<feature type="transmembrane region" description="Helical" evidence="2">
    <location>
        <begin position="121"/>
        <end position="139"/>
    </location>
</feature>
<keyword evidence="5" id="KW-1185">Reference proteome</keyword>
<dbReference type="InterPro" id="IPR021814">
    <property type="entry name" value="DUF3394"/>
</dbReference>
<feature type="transmembrane region" description="Helical" evidence="2">
    <location>
        <begin position="652"/>
        <end position="674"/>
    </location>
</feature>
<dbReference type="GO" id="GO:0005886">
    <property type="term" value="C:plasma membrane"/>
    <property type="evidence" value="ECO:0007669"/>
    <property type="project" value="UniProtKB-SubCell"/>
</dbReference>
<accession>W2UZH0</accession>
<dbReference type="GO" id="GO:0022857">
    <property type="term" value="F:transmembrane transporter activity"/>
    <property type="evidence" value="ECO:0007669"/>
    <property type="project" value="UniProtKB-UniRule"/>
</dbReference>
<feature type="transmembrane region" description="Helical" evidence="2">
    <location>
        <begin position="252"/>
        <end position="273"/>
    </location>
</feature>
<dbReference type="NCBIfam" id="TIGR02123">
    <property type="entry name" value="TRAP_fused"/>
    <property type="match status" value="1"/>
</dbReference>
<keyword evidence="2" id="KW-0472">Membrane</keyword>
<sequence>MVDEKIKDIVASELGSRPATNSYAFRFVSCLCFLWAMIQFYAGAPIGYNIHSWIGVNVVIEEYYVKILHLFFGVSIGLLTFPISKKKTSSCIPWYDWLLLVLIAISFVYPIFYRSFIAENIGYTTTFGLLSAVFAIAIVIEVARRILGSAIIIVAISVIIYTFFGRVFPDIIAHAGQSVSSVVSQLWFSSEGIYGTALSISADFIFLYVLFGSLLERTGCGQYFIRLSFAILNRFTAGPAKASVVASGLMGMISGSSIANTITVGTLTIPIMVKMGLAKEKAAAIEVSAGVNSQIMPPVMGAAAFVMAEYLSIPYDTLIKNAFLPAFLIYIALIYLVHLEGKKQLLSESVSSEKGANIIFAFFKFAVVASFTVMVLSALYFIIEGTHNIIGLKNIAGKYSLILIACLIAITYILLLKINAERIIKIDTQDISSTLNKNDPVKIFLSGLHCIIPIIVLVWCLMIEHLSPSLSAYWTIIVLMFMMISKDSLLSYFTTGILCMKSVRVSLESLYLGFVHSSRNMVVVAIATAMSGIIVGCIAQTGIGLKLGSVIFILSQGKVIVTLILTAIICISLGIGMPTTACYIIVSNLMVPILSEQLFLQGIVVSPVALHLFVFYFGLMADITPPVGLASFTASAIAKSNPMKTGVQAFVYNLRTMLLPFVFIFNNGLLMIDYYGINDLLLTIIMSLFGIILFSAGLQGFFHYKNTIFESVILLLLSMVLLFPVNVQRILVPNFTKVDMSRMDQTLLRDALDIEVSDLLYGNRVVHINHLSHSHKSVELVLKEDMNLIINDDNYIVSAPAKYPILDASKLEGINNVDYRISRVGLLIITTLLVSMIVLKQNLRKKKQ</sequence>
<protein>
    <submittedName>
        <fullName evidence="4">Trap transporter, 4tm/12tm fusion protein</fullName>
    </submittedName>
</protein>
<feature type="transmembrane region" description="Helical" evidence="2">
    <location>
        <begin position="821"/>
        <end position="839"/>
    </location>
</feature>
<feature type="transmembrane region" description="Helical" evidence="2">
    <location>
        <begin position="395"/>
        <end position="415"/>
    </location>
</feature>
<feature type="transmembrane region" description="Helical" evidence="2">
    <location>
        <begin position="708"/>
        <end position="727"/>
    </location>
</feature>
<dbReference type="Proteomes" id="UP000018951">
    <property type="component" value="Unassembled WGS sequence"/>
</dbReference>
<dbReference type="STRING" id="1401685.P857_728"/>